<evidence type="ECO:0000259" key="1">
    <source>
        <dbReference type="Pfam" id="PF04738"/>
    </source>
</evidence>
<evidence type="ECO:0000313" key="2">
    <source>
        <dbReference type="EMBL" id="MDT0529118.1"/>
    </source>
</evidence>
<gene>
    <name evidence="2" type="ORF">RM555_08930</name>
</gene>
<comment type="caution">
    <text evidence="2">The sequence shown here is derived from an EMBL/GenBank/DDBJ whole genome shotgun (WGS) entry which is preliminary data.</text>
</comment>
<feature type="domain" description="Lantibiotic dehydratase N-terminal" evidence="1">
    <location>
        <begin position="161"/>
        <end position="494"/>
    </location>
</feature>
<dbReference type="Pfam" id="PF04738">
    <property type="entry name" value="Lant_dehydr_N"/>
    <property type="match status" value="1"/>
</dbReference>
<evidence type="ECO:0000313" key="3">
    <source>
        <dbReference type="Proteomes" id="UP001180973"/>
    </source>
</evidence>
<dbReference type="Proteomes" id="UP001180973">
    <property type="component" value="Unassembled WGS sequence"/>
</dbReference>
<proteinExistence type="predicted"/>
<organism evidence="2 3">
    <name type="scientific">Micromonospora reichwaldensis</name>
    <dbReference type="NCBI Taxonomy" id="3075516"/>
    <lineage>
        <taxon>Bacteria</taxon>
        <taxon>Bacillati</taxon>
        <taxon>Actinomycetota</taxon>
        <taxon>Actinomycetes</taxon>
        <taxon>Micromonosporales</taxon>
        <taxon>Micromonosporaceae</taxon>
        <taxon>Micromonospora</taxon>
    </lineage>
</organism>
<dbReference type="EMBL" id="JAVRFL010000008">
    <property type="protein sequence ID" value="MDT0529118.1"/>
    <property type="molecule type" value="Genomic_DNA"/>
</dbReference>
<sequence>MIGTTVGGTPAPGVRRVGPVTRAPEVTVAPYAMVRVAGVTLPEPSAVTEEFRGVAARLLELTARAERMAAALADVLHEGVVRAASDQRRVLLALRRDVHNGRSPSAASRTRLAGWTDHLPGLASWLGLRDDIDRQTAELDALLAPALAADRVALAELCRAEELSRAVALTSVDLLRALRRAAEQGPAPDDRARKSEATVLRYALRAATRTVPLSWFTRVGWGRWDGPVPDPTGSPEVVAVANADRATLSALVHAVLRHPDRRGDLPHTLAPGLRVDGAVIRLRRQTPAPDAPPGVQREEALTLPLSRALRHLLDLLEPGGVATPHQLATELATRLPRPASQASAAARAYLHALVEQGVLRPAYPVDPQAVDGLAAVADWLAGIGLADVAVSLREIDARTTAFAGLDATGRPAALAGLRSRWDAAFALLGADRTGRPQPLTEDVTLVRPVGLGRAHGRDHRGTLAALTPLFELFDQHAVVRRLARDRFVARYGVGGRCGSPTEFAEEYGAVWQATHLVGVDGTLDPTLDLAPGDELRELARLRADLVAAVTTDDDGNLAVPDGLPDAVAPRLPRWLTSRPGSYAVFGQSCHDGASFCVNHVYGGWGRFTSRFLRQLPPEAETAVAAQLRRHLGARVAQLRPVNGFNGNLHPLLVGDEIADDRRHGTLVPDDLHLVHDVATDQVRLVVTATGEPLDVVYLGFLVPLMLPERLTSMLTDVGTGSVGPGGAMAARQLRRTPVGPVWCRPRLRYREVVLSRAEWRLSADIVAAWRAELDARPAEVGRTAVRWRHLLGLPEHVFVSAAAVEGAKGLTAFMSYLEQPRSQYVDLASALHLRCLSRTLARYPDGVVLEEALPAPRPGQPATEVVIELYRTGTDG</sequence>
<reference evidence="2" key="1">
    <citation type="submission" date="2023-09" db="EMBL/GenBank/DDBJ databases">
        <title>30 novel species of actinomycetes from the DSMZ collection.</title>
        <authorList>
            <person name="Nouioui I."/>
        </authorList>
    </citation>
    <scope>NUCLEOTIDE SEQUENCE</scope>
    <source>
        <strain evidence="2">DSM 115977</strain>
    </source>
</reference>
<accession>A0ABU2WUB9</accession>
<dbReference type="RefSeq" id="WP_311411292.1">
    <property type="nucleotide sequence ID" value="NZ_JAVRFL010000008.1"/>
</dbReference>
<name>A0ABU2WUB9_9ACTN</name>
<protein>
    <submittedName>
        <fullName evidence="2">Lantibiotic dehydratase</fullName>
    </submittedName>
</protein>
<dbReference type="InterPro" id="IPR006827">
    <property type="entry name" value="Lant_deHydtase_N"/>
</dbReference>
<keyword evidence="3" id="KW-1185">Reference proteome</keyword>